<sequence length="208" mass="23734">MFGLSHEELSVFKRLSTPHKIQDFLDTLPVNLDKKGGTCFSPRMVLQKGKAHCIEGAFIAAVALWLHGEKPLLLDLKALSIDYDHVVALYKKNGYWGAISKTNHPVLRFRDPIYKSPREIALSYFHEYTLLKTGQKTLRSYSRPFSLKRFGVSWITSEKSLWDIAQALDESPHFPLVPKGHEKLIRPLSAIELRAGNLAEWDHVDPRT</sequence>
<name>A0A1G2S625_9BACT</name>
<accession>A0A1G2S625</accession>
<reference evidence="1 2" key="1">
    <citation type="journal article" date="2016" name="Nat. Commun.">
        <title>Thousands of microbial genomes shed light on interconnected biogeochemical processes in an aquifer system.</title>
        <authorList>
            <person name="Anantharaman K."/>
            <person name="Brown C.T."/>
            <person name="Hug L.A."/>
            <person name="Sharon I."/>
            <person name="Castelle C.J."/>
            <person name="Probst A.J."/>
            <person name="Thomas B.C."/>
            <person name="Singh A."/>
            <person name="Wilkins M.J."/>
            <person name="Karaoz U."/>
            <person name="Brodie E.L."/>
            <person name="Williams K.H."/>
            <person name="Hubbard S.S."/>
            <person name="Banfield J.F."/>
        </authorList>
    </citation>
    <scope>NUCLEOTIDE SEQUENCE [LARGE SCALE GENOMIC DNA]</scope>
</reference>
<evidence type="ECO:0000313" key="1">
    <source>
        <dbReference type="EMBL" id="OHA80506.1"/>
    </source>
</evidence>
<protein>
    <recommendedName>
        <fullName evidence="3">Transglutaminase-like domain-containing protein</fullName>
    </recommendedName>
</protein>
<gene>
    <name evidence="1" type="ORF">A3D51_00250</name>
</gene>
<organism evidence="1 2">
    <name type="scientific">Candidatus Yonathbacteria bacterium RIFCSPHIGHO2_02_FULL_44_14</name>
    <dbReference type="NCBI Taxonomy" id="1802724"/>
    <lineage>
        <taxon>Bacteria</taxon>
        <taxon>Candidatus Yonathiibacteriota</taxon>
    </lineage>
</organism>
<dbReference type="Proteomes" id="UP000179118">
    <property type="component" value="Unassembled WGS sequence"/>
</dbReference>
<dbReference type="AlphaFoldDB" id="A0A1G2S625"/>
<evidence type="ECO:0008006" key="3">
    <source>
        <dbReference type="Google" id="ProtNLM"/>
    </source>
</evidence>
<evidence type="ECO:0000313" key="2">
    <source>
        <dbReference type="Proteomes" id="UP000179118"/>
    </source>
</evidence>
<proteinExistence type="predicted"/>
<comment type="caution">
    <text evidence="1">The sequence shown here is derived from an EMBL/GenBank/DDBJ whole genome shotgun (WGS) entry which is preliminary data.</text>
</comment>
<dbReference type="EMBL" id="MHUT01000018">
    <property type="protein sequence ID" value="OHA80506.1"/>
    <property type="molecule type" value="Genomic_DNA"/>
</dbReference>